<dbReference type="PROSITE" id="PS50006">
    <property type="entry name" value="FHA_DOMAIN"/>
    <property type="match status" value="1"/>
</dbReference>
<dbReference type="EMBL" id="CAXAMN010029050">
    <property type="protein sequence ID" value="CAK9118608.1"/>
    <property type="molecule type" value="Genomic_DNA"/>
</dbReference>
<dbReference type="Gene3D" id="2.60.40.1230">
    <property type="match status" value="1"/>
</dbReference>
<dbReference type="Gene3D" id="2.60.200.20">
    <property type="match status" value="1"/>
</dbReference>
<evidence type="ECO:0000256" key="1">
    <source>
        <dbReference type="SAM" id="MobiDB-lite"/>
    </source>
</evidence>
<dbReference type="Proteomes" id="UP001642484">
    <property type="component" value="Unassembled WGS sequence"/>
</dbReference>
<proteinExistence type="predicted"/>
<feature type="region of interest" description="Disordered" evidence="1">
    <location>
        <begin position="496"/>
        <end position="551"/>
    </location>
</feature>
<gene>
    <name evidence="3" type="ORF">CCMP2556_LOCUS55648</name>
</gene>
<feature type="domain" description="FHA" evidence="2">
    <location>
        <begin position="271"/>
        <end position="322"/>
    </location>
</feature>
<protein>
    <recommendedName>
        <fullName evidence="2">FHA domain-containing protein</fullName>
    </recommendedName>
</protein>
<dbReference type="InterPro" id="IPR000253">
    <property type="entry name" value="FHA_dom"/>
</dbReference>
<comment type="caution">
    <text evidence="3">The sequence shown here is derived from an EMBL/GenBank/DDBJ whole genome shotgun (WGS) entry which is preliminary data.</text>
</comment>
<keyword evidence="4" id="KW-1185">Reference proteome</keyword>
<name>A0ABP0T1V8_9DINO</name>
<accession>A0ABP0T1V8</accession>
<evidence type="ECO:0000259" key="2">
    <source>
        <dbReference type="PROSITE" id="PS50006"/>
    </source>
</evidence>
<feature type="compositionally biased region" description="Basic and acidic residues" evidence="1">
    <location>
        <begin position="501"/>
        <end position="512"/>
    </location>
</feature>
<reference evidence="3 4" key="1">
    <citation type="submission" date="2024-02" db="EMBL/GenBank/DDBJ databases">
        <authorList>
            <person name="Chen Y."/>
            <person name="Shah S."/>
            <person name="Dougan E. K."/>
            <person name="Thang M."/>
            <person name="Chan C."/>
        </authorList>
    </citation>
    <scope>NUCLEOTIDE SEQUENCE [LARGE SCALE GENOMIC DNA]</scope>
</reference>
<evidence type="ECO:0000313" key="3">
    <source>
        <dbReference type="EMBL" id="CAK9118608.1"/>
    </source>
</evidence>
<feature type="compositionally biased region" description="Basic and acidic residues" evidence="1">
    <location>
        <begin position="521"/>
        <end position="536"/>
    </location>
</feature>
<sequence>MPCCFSPNRQLGVSDELEKVLAHRDILRQKCDELRSRVEAAPARIQCLQEDLRKSRKHLTEIAKCLQLCKATDSQTRNATASSAAALVVDPLFDEARLLEGMGLEPDVPWLLIEAWCTNALLGEQWLRSEDLERKARKSSSGICSIPLEPRLLFSRKADEKMSIESVCGGALPGGLGALHLHFNKTEEGAETVLSDLQLSCTRACKHSAIPGKVNLQIWCWGGAVNVETSKRRQRSIPLDATCWLEAMASEDSPKNRAAAGRLQVRSDEALVIGRHHAVIQGLLDKKDLSCVSREHLRLWFNKKTKTIQVENTSGNPIVINNGNGRRLGPIASSSNLQTVRAGKLGRAQSGDVLQLLRPESTNESAKDERNLSGAGPLLSFRIVVHQPKMAEIVCAGKNCNGGGGDPLYEVQRLVSAELSHSEIYCASCCDDPNMKSSMYSFKKLPYTLPAAWNLLCESDAVPAESYPGLQGLFTWGADFGMQKLHLPNVTPSSQAIAQKVESRNAQTEHSRCAASEEEQKEERPEADAEEHQDRAPEEEESEELAVASRENGEVPLAAAELSPQELPLDEASGDWESHERANSLNFEDGKGRSVFIPVAEPQAGSGNEIELSASAGVHQELEDFDHLKHLELTNHKSEGFEGDAKKDLIQDASDDQARSPSGKKRVLHDVEPLHPHTDDENHQLFLKLLCHRTGVLYKGEHLEIHANVQQASRSIDLTATVTLVYVATRNRKLSRLEATLETDFAALHCECGQNSFTEGLLTVLLDEQATSFEQKIKFELMDVLGQPPSMNVKANLVGEMNEEPMELANFFIRLPLLVTSFLKPLQPTFRFKQEWDSPDLEAAADVHSTADWMRSKDSLAALTLDGTMQLFRLDDNLFGLGATLPAHGCHESQAVLVRMSAFPDGKMVMQARSQERRLADAVAAAILSLFWSHPADL</sequence>
<dbReference type="SUPFAM" id="SSF49879">
    <property type="entry name" value="SMAD/FHA domain"/>
    <property type="match status" value="1"/>
</dbReference>
<dbReference type="CDD" id="cd22671">
    <property type="entry name" value="FHA_APTX-like"/>
    <property type="match status" value="1"/>
</dbReference>
<dbReference type="InterPro" id="IPR008984">
    <property type="entry name" value="SMAD_FHA_dom_sf"/>
</dbReference>
<evidence type="ECO:0000313" key="4">
    <source>
        <dbReference type="Proteomes" id="UP001642484"/>
    </source>
</evidence>
<organism evidence="3 4">
    <name type="scientific">Durusdinium trenchii</name>
    <dbReference type="NCBI Taxonomy" id="1381693"/>
    <lineage>
        <taxon>Eukaryota</taxon>
        <taxon>Sar</taxon>
        <taxon>Alveolata</taxon>
        <taxon>Dinophyceae</taxon>
        <taxon>Suessiales</taxon>
        <taxon>Symbiodiniaceae</taxon>
        <taxon>Durusdinium</taxon>
    </lineage>
</organism>